<proteinExistence type="predicted"/>
<feature type="non-terminal residue" evidence="1">
    <location>
        <position position="1"/>
    </location>
</feature>
<protein>
    <submittedName>
        <fullName evidence="1">5103_t:CDS:1</fullName>
    </submittedName>
</protein>
<keyword evidence="2" id="KW-1185">Reference proteome</keyword>
<sequence>SSPNCLKVTSSIPITDSAVSRVIIATSDGTILVNDLRNICHDGVTKCPTNEYKIDRKINILPYSPDDKILIDIISKDGLLAFGIYPDCNFTSTSSNNFNTLAKSFVIS</sequence>
<dbReference type="AlphaFoldDB" id="A0A9N9NXJ8"/>
<evidence type="ECO:0000313" key="1">
    <source>
        <dbReference type="EMBL" id="CAG8782552.1"/>
    </source>
</evidence>
<accession>A0A9N9NXJ8</accession>
<evidence type="ECO:0000313" key="2">
    <source>
        <dbReference type="Proteomes" id="UP000789405"/>
    </source>
</evidence>
<dbReference type="Proteomes" id="UP000789405">
    <property type="component" value="Unassembled WGS sequence"/>
</dbReference>
<comment type="caution">
    <text evidence="1">The sequence shown here is derived from an EMBL/GenBank/DDBJ whole genome shotgun (WGS) entry which is preliminary data.</text>
</comment>
<gene>
    <name evidence="1" type="ORF">DERYTH_LOCUS19826</name>
</gene>
<name>A0A9N9NXJ8_9GLOM</name>
<organism evidence="1 2">
    <name type="scientific">Dentiscutata erythropus</name>
    <dbReference type="NCBI Taxonomy" id="1348616"/>
    <lineage>
        <taxon>Eukaryota</taxon>
        <taxon>Fungi</taxon>
        <taxon>Fungi incertae sedis</taxon>
        <taxon>Mucoromycota</taxon>
        <taxon>Glomeromycotina</taxon>
        <taxon>Glomeromycetes</taxon>
        <taxon>Diversisporales</taxon>
        <taxon>Gigasporaceae</taxon>
        <taxon>Dentiscutata</taxon>
    </lineage>
</organism>
<dbReference type="EMBL" id="CAJVPY010022351">
    <property type="protein sequence ID" value="CAG8782552.1"/>
    <property type="molecule type" value="Genomic_DNA"/>
</dbReference>
<reference evidence="1" key="1">
    <citation type="submission" date="2021-06" db="EMBL/GenBank/DDBJ databases">
        <authorList>
            <person name="Kallberg Y."/>
            <person name="Tangrot J."/>
            <person name="Rosling A."/>
        </authorList>
    </citation>
    <scope>NUCLEOTIDE SEQUENCE</scope>
    <source>
        <strain evidence="1">MA453B</strain>
    </source>
</reference>